<feature type="compositionally biased region" description="Acidic residues" evidence="6">
    <location>
        <begin position="131"/>
        <end position="148"/>
    </location>
</feature>
<protein>
    <recommendedName>
        <fullName evidence="7">BHLH domain-containing protein</fullName>
    </recommendedName>
</protein>
<keyword evidence="9" id="KW-1185">Reference proteome</keyword>
<keyword evidence="3" id="KW-0238">DNA-binding</keyword>
<dbReference type="Pfam" id="PF00010">
    <property type="entry name" value="HLH"/>
    <property type="match status" value="1"/>
</dbReference>
<dbReference type="GO" id="GO:0005634">
    <property type="term" value="C:nucleus"/>
    <property type="evidence" value="ECO:0007669"/>
    <property type="project" value="UniProtKB-SubCell"/>
</dbReference>
<dbReference type="SUPFAM" id="SSF47459">
    <property type="entry name" value="HLH, helix-loop-helix DNA-binding domain"/>
    <property type="match status" value="1"/>
</dbReference>
<dbReference type="AlphaFoldDB" id="A0AAD9XDY4"/>
<dbReference type="SMART" id="SM00353">
    <property type="entry name" value="HLH"/>
    <property type="match status" value="1"/>
</dbReference>
<name>A0AAD9XDY4_9ROSI</name>
<evidence type="ECO:0000256" key="4">
    <source>
        <dbReference type="ARBA" id="ARBA00023163"/>
    </source>
</evidence>
<dbReference type="PANTHER" id="PTHR45855:SF73">
    <property type="entry name" value="TRANSCRIPTION FACTOR SPATULA"/>
    <property type="match status" value="1"/>
</dbReference>
<accession>A0AAD9XDY4</accession>
<dbReference type="Proteomes" id="UP001280121">
    <property type="component" value="Unassembled WGS sequence"/>
</dbReference>
<proteinExistence type="predicted"/>
<evidence type="ECO:0000256" key="5">
    <source>
        <dbReference type="ARBA" id="ARBA00023242"/>
    </source>
</evidence>
<comment type="subcellular location">
    <subcellularLocation>
        <location evidence="1">Nucleus</location>
    </subcellularLocation>
</comment>
<evidence type="ECO:0000256" key="1">
    <source>
        <dbReference type="ARBA" id="ARBA00004123"/>
    </source>
</evidence>
<dbReference type="GO" id="GO:0003677">
    <property type="term" value="F:DNA binding"/>
    <property type="evidence" value="ECO:0007669"/>
    <property type="project" value="UniProtKB-KW"/>
</dbReference>
<dbReference type="InterPro" id="IPR036638">
    <property type="entry name" value="HLH_DNA-bd_sf"/>
</dbReference>
<evidence type="ECO:0000256" key="3">
    <source>
        <dbReference type="ARBA" id="ARBA00023125"/>
    </source>
</evidence>
<evidence type="ECO:0000259" key="7">
    <source>
        <dbReference type="PROSITE" id="PS50888"/>
    </source>
</evidence>
<dbReference type="EMBL" id="JANJYI010000003">
    <property type="protein sequence ID" value="KAK2657497.1"/>
    <property type="molecule type" value="Genomic_DNA"/>
</dbReference>
<dbReference type="InterPro" id="IPR047265">
    <property type="entry name" value="PIF1-like_bHLH"/>
</dbReference>
<evidence type="ECO:0000313" key="9">
    <source>
        <dbReference type="Proteomes" id="UP001280121"/>
    </source>
</evidence>
<dbReference type="CDD" id="cd11445">
    <property type="entry name" value="bHLH_AtPIF_like"/>
    <property type="match status" value="1"/>
</dbReference>
<evidence type="ECO:0000313" key="8">
    <source>
        <dbReference type="EMBL" id="KAK2657497.1"/>
    </source>
</evidence>
<dbReference type="FunFam" id="4.10.280.10:FF:000004">
    <property type="entry name" value="Basic helix-loop-helix transcription factor"/>
    <property type="match status" value="1"/>
</dbReference>
<gene>
    <name evidence="8" type="ORF">Ddye_010549</name>
</gene>
<dbReference type="PROSITE" id="PS50888">
    <property type="entry name" value="BHLH"/>
    <property type="match status" value="1"/>
</dbReference>
<dbReference type="InterPro" id="IPR031066">
    <property type="entry name" value="bHLH_ALC-like_plant"/>
</dbReference>
<dbReference type="PANTHER" id="PTHR45855">
    <property type="entry name" value="TRANSCRIPTION FACTOR PIF1-RELATED"/>
    <property type="match status" value="1"/>
</dbReference>
<sequence>MGDRVYDYDNNSSFLHCNIPPSSSDEISLLLNQILCRSSSSSSPPPPPTKTATANSSVFAHMGLHSSSSPQQPEDGSQEPLYKSRRISAVDSLNNACSAGGGAFLSGNVRVSSSGVNIVSSSSVVGVSENETNEEHDCESEEGIEAQVDEGPTKAANRTKRSRAAEVHNLSEKRRRSRINEKMKALQNLIPNSNKTDKASMLDEAIEYLKQLQLQVQMLTMKNGLSLHHMCLPGALQPFQFSQMKMGFGGENGSLHINTTGTLDVNQEDQTQSLFSLPGQCTATNQLQVSNTINSETSFGLDSSIQAQLGPFLLRTSSEEMCREDMLPHRQLNVNHSETNPSAAVLLPFNTTQDSDVKDCGSLEACVMARSEGENVRSKNLERDLIYTFPKLNWVKKNLGELRLNFSSCYSICACLNLSWHMLFTSMQMGRSVTGDDFQARKNKSF</sequence>
<dbReference type="GO" id="GO:0046983">
    <property type="term" value="F:protein dimerization activity"/>
    <property type="evidence" value="ECO:0007669"/>
    <property type="project" value="InterPro"/>
</dbReference>
<evidence type="ECO:0000256" key="2">
    <source>
        <dbReference type="ARBA" id="ARBA00023015"/>
    </source>
</evidence>
<evidence type="ECO:0000256" key="6">
    <source>
        <dbReference type="SAM" id="MobiDB-lite"/>
    </source>
</evidence>
<feature type="domain" description="BHLH" evidence="7">
    <location>
        <begin position="163"/>
        <end position="212"/>
    </location>
</feature>
<keyword evidence="4" id="KW-0804">Transcription</keyword>
<keyword evidence="5" id="KW-0539">Nucleus</keyword>
<feature type="region of interest" description="Disordered" evidence="6">
    <location>
        <begin position="126"/>
        <end position="157"/>
    </location>
</feature>
<comment type="caution">
    <text evidence="8">The sequence shown here is derived from an EMBL/GenBank/DDBJ whole genome shotgun (WGS) entry which is preliminary data.</text>
</comment>
<dbReference type="Gene3D" id="4.10.280.10">
    <property type="entry name" value="Helix-loop-helix DNA-binding domain"/>
    <property type="match status" value="1"/>
</dbReference>
<keyword evidence="2" id="KW-0805">Transcription regulation</keyword>
<reference evidence="8" key="1">
    <citation type="journal article" date="2023" name="Plant J.">
        <title>Genome sequences and population genomics provide insights into the demographic history, inbreeding, and mutation load of two 'living fossil' tree species of Dipteronia.</title>
        <authorList>
            <person name="Feng Y."/>
            <person name="Comes H.P."/>
            <person name="Chen J."/>
            <person name="Zhu S."/>
            <person name="Lu R."/>
            <person name="Zhang X."/>
            <person name="Li P."/>
            <person name="Qiu J."/>
            <person name="Olsen K.M."/>
            <person name="Qiu Y."/>
        </authorList>
    </citation>
    <scope>NUCLEOTIDE SEQUENCE</scope>
    <source>
        <strain evidence="8">KIB01</strain>
    </source>
</reference>
<organism evidence="8 9">
    <name type="scientific">Dipteronia dyeriana</name>
    <dbReference type="NCBI Taxonomy" id="168575"/>
    <lineage>
        <taxon>Eukaryota</taxon>
        <taxon>Viridiplantae</taxon>
        <taxon>Streptophyta</taxon>
        <taxon>Embryophyta</taxon>
        <taxon>Tracheophyta</taxon>
        <taxon>Spermatophyta</taxon>
        <taxon>Magnoliopsida</taxon>
        <taxon>eudicotyledons</taxon>
        <taxon>Gunneridae</taxon>
        <taxon>Pentapetalae</taxon>
        <taxon>rosids</taxon>
        <taxon>malvids</taxon>
        <taxon>Sapindales</taxon>
        <taxon>Sapindaceae</taxon>
        <taxon>Hippocastanoideae</taxon>
        <taxon>Acereae</taxon>
        <taxon>Dipteronia</taxon>
    </lineage>
</organism>
<dbReference type="InterPro" id="IPR011598">
    <property type="entry name" value="bHLH_dom"/>
</dbReference>